<evidence type="ECO:0000256" key="2">
    <source>
        <dbReference type="ARBA" id="ARBA00022741"/>
    </source>
</evidence>
<dbReference type="InterPro" id="IPR011009">
    <property type="entry name" value="Kinase-like_dom_sf"/>
</dbReference>
<feature type="compositionally biased region" description="Low complexity" evidence="5">
    <location>
        <begin position="313"/>
        <end position="342"/>
    </location>
</feature>
<evidence type="ECO:0000256" key="4">
    <source>
        <dbReference type="ARBA" id="ARBA00022840"/>
    </source>
</evidence>
<sequence length="557" mass="57687">MVAGALRPGDPERLGEHAIVGRLGEGGQGVVYLAEAPGGERVAIKVMTGGIDRSFARELAAARQVAEFCTARVIAADLDHDPPYIVSEYVDGPPLSDVAPLGGAALTRLAIGTATALTAIHGAGVVHRDFKPANVLMAPGGPRVIDFGIARLTGLTATRGALAGTPPYMAPEQFGDGPTGPAADVFAWGSTMVFAATGRPPFLADTIAAVAYRIMSAEPDLTGLAQPLREVVARTLAKDPAARPTARDLLLDLLGERRPAGEMDVLEQGAVAAGSPRLSRRHVLLGAGAVTAATAVTGGLLWRRIVAGASDGSPAGTATSQPPSTTSSSSARTSRPSATESRQPSAGPPPTRSSELVAAVEAAVTVTSMADFSYDGGLSQSAFYGTAKGRLAYGTLGGSATDFSMRASSEGETAQVVFIRTEEDDLTYLNGRRVTGEPDSAALAFATMVPVTGGIGVLLDLVNLTPRVNGAGRDYSGSLVADKAPAVVRDKLSEITGGWTSEELGDSQITWKLRLDAHDRPVRFDFAWRALNSNTRVTSSFTTTYGKWRPGTIEAPQ</sequence>
<evidence type="ECO:0000259" key="6">
    <source>
        <dbReference type="PROSITE" id="PS50011"/>
    </source>
</evidence>
<dbReference type="SUPFAM" id="SSF56112">
    <property type="entry name" value="Protein kinase-like (PK-like)"/>
    <property type="match status" value="1"/>
</dbReference>
<dbReference type="PROSITE" id="PS00108">
    <property type="entry name" value="PROTEIN_KINASE_ST"/>
    <property type="match status" value="1"/>
</dbReference>
<organism evidence="7 8">
    <name type="scientific">Nonomuraea cavernae</name>
    <dbReference type="NCBI Taxonomy" id="2045107"/>
    <lineage>
        <taxon>Bacteria</taxon>
        <taxon>Bacillati</taxon>
        <taxon>Actinomycetota</taxon>
        <taxon>Actinomycetes</taxon>
        <taxon>Streptosporangiales</taxon>
        <taxon>Streptosporangiaceae</taxon>
        <taxon>Nonomuraea</taxon>
    </lineage>
</organism>
<evidence type="ECO:0000313" key="7">
    <source>
        <dbReference type="EMBL" id="GGO79556.1"/>
    </source>
</evidence>
<dbReference type="AlphaFoldDB" id="A0A917ZAA8"/>
<evidence type="ECO:0000256" key="3">
    <source>
        <dbReference type="ARBA" id="ARBA00022777"/>
    </source>
</evidence>
<reference evidence="7" key="2">
    <citation type="submission" date="2020-09" db="EMBL/GenBank/DDBJ databases">
        <authorList>
            <person name="Sun Q."/>
            <person name="Zhou Y."/>
        </authorList>
    </citation>
    <scope>NUCLEOTIDE SEQUENCE</scope>
    <source>
        <strain evidence="7">CGMCC 4.7368</strain>
    </source>
</reference>
<dbReference type="PROSITE" id="PS50011">
    <property type="entry name" value="PROTEIN_KINASE_DOM"/>
    <property type="match status" value="1"/>
</dbReference>
<evidence type="ECO:0000256" key="1">
    <source>
        <dbReference type="ARBA" id="ARBA00022679"/>
    </source>
</evidence>
<dbReference type="Gene3D" id="1.10.510.10">
    <property type="entry name" value="Transferase(Phosphotransferase) domain 1"/>
    <property type="match status" value="1"/>
</dbReference>
<feature type="domain" description="Protein kinase" evidence="6">
    <location>
        <begin position="17"/>
        <end position="254"/>
    </location>
</feature>
<dbReference type="InterPro" id="IPR000719">
    <property type="entry name" value="Prot_kinase_dom"/>
</dbReference>
<dbReference type="CDD" id="cd14014">
    <property type="entry name" value="STKc_PknB_like"/>
    <property type="match status" value="1"/>
</dbReference>
<name>A0A917ZAA8_9ACTN</name>
<dbReference type="GO" id="GO:0005524">
    <property type="term" value="F:ATP binding"/>
    <property type="evidence" value="ECO:0007669"/>
    <property type="project" value="UniProtKB-KW"/>
</dbReference>
<evidence type="ECO:0000256" key="5">
    <source>
        <dbReference type="SAM" id="MobiDB-lite"/>
    </source>
</evidence>
<keyword evidence="3" id="KW-0418">Kinase</keyword>
<protein>
    <recommendedName>
        <fullName evidence="6">Protein kinase domain-containing protein</fullName>
    </recommendedName>
</protein>
<dbReference type="GO" id="GO:0004674">
    <property type="term" value="F:protein serine/threonine kinase activity"/>
    <property type="evidence" value="ECO:0007669"/>
    <property type="project" value="TreeGrafter"/>
</dbReference>
<comment type="caution">
    <text evidence="7">The sequence shown here is derived from an EMBL/GenBank/DDBJ whole genome shotgun (WGS) entry which is preliminary data.</text>
</comment>
<dbReference type="Proteomes" id="UP000646523">
    <property type="component" value="Unassembled WGS sequence"/>
</dbReference>
<proteinExistence type="predicted"/>
<dbReference type="Gene3D" id="3.30.200.20">
    <property type="entry name" value="Phosphorylase Kinase, domain 1"/>
    <property type="match status" value="1"/>
</dbReference>
<feature type="region of interest" description="Disordered" evidence="5">
    <location>
        <begin position="312"/>
        <end position="355"/>
    </location>
</feature>
<keyword evidence="4" id="KW-0067">ATP-binding</keyword>
<dbReference type="PANTHER" id="PTHR43289">
    <property type="entry name" value="MITOGEN-ACTIVATED PROTEIN KINASE KINASE KINASE 20-RELATED"/>
    <property type="match status" value="1"/>
</dbReference>
<keyword evidence="2" id="KW-0547">Nucleotide-binding</keyword>
<dbReference type="InterPro" id="IPR008271">
    <property type="entry name" value="Ser/Thr_kinase_AS"/>
</dbReference>
<evidence type="ECO:0000313" key="8">
    <source>
        <dbReference type="Proteomes" id="UP000646523"/>
    </source>
</evidence>
<gene>
    <name evidence="7" type="ORF">GCM10012289_64120</name>
</gene>
<dbReference type="EMBL" id="BMNH01000029">
    <property type="protein sequence ID" value="GGO79556.1"/>
    <property type="molecule type" value="Genomic_DNA"/>
</dbReference>
<reference evidence="7" key="1">
    <citation type="journal article" date="2014" name="Int. J. Syst. Evol. Microbiol.">
        <title>Complete genome sequence of Corynebacterium casei LMG S-19264T (=DSM 44701T), isolated from a smear-ripened cheese.</title>
        <authorList>
            <consortium name="US DOE Joint Genome Institute (JGI-PGF)"/>
            <person name="Walter F."/>
            <person name="Albersmeier A."/>
            <person name="Kalinowski J."/>
            <person name="Ruckert C."/>
        </authorList>
    </citation>
    <scope>NUCLEOTIDE SEQUENCE</scope>
    <source>
        <strain evidence="7">CGMCC 4.7368</strain>
    </source>
</reference>
<keyword evidence="1" id="KW-0808">Transferase</keyword>
<accession>A0A917ZAA8</accession>
<dbReference type="RefSeq" id="WP_225264213.1">
    <property type="nucleotide sequence ID" value="NZ_BMNH01000029.1"/>
</dbReference>
<dbReference type="PANTHER" id="PTHR43289:SF34">
    <property type="entry name" value="SERINE_THREONINE-PROTEIN KINASE YBDM-RELATED"/>
    <property type="match status" value="1"/>
</dbReference>
<keyword evidence="8" id="KW-1185">Reference proteome</keyword>
<dbReference type="Pfam" id="PF00069">
    <property type="entry name" value="Pkinase"/>
    <property type="match status" value="1"/>
</dbReference>